<dbReference type="Proteomes" id="UP000319257">
    <property type="component" value="Unassembled WGS sequence"/>
</dbReference>
<dbReference type="Gene3D" id="1.50.40.10">
    <property type="entry name" value="Mitochondrial carrier domain"/>
    <property type="match status" value="2"/>
</dbReference>
<dbReference type="PANTHER" id="PTHR45624">
    <property type="entry name" value="MITOCHONDRIAL BASIC AMINO ACIDS TRANSPORTER-RELATED"/>
    <property type="match status" value="1"/>
</dbReference>
<evidence type="ECO:0000256" key="4">
    <source>
        <dbReference type="ARBA" id="ARBA00022692"/>
    </source>
</evidence>
<reference evidence="12 13" key="1">
    <citation type="submission" date="2019-06" db="EMBL/GenBank/DDBJ databases">
        <title>Draft genome sequence of the filamentous fungus Phialemoniopsis curvata isolated from diesel fuel.</title>
        <authorList>
            <person name="Varaljay V.A."/>
            <person name="Lyon W.J."/>
            <person name="Crouch A.L."/>
            <person name="Drake C.E."/>
            <person name="Hollomon J.M."/>
            <person name="Nadeau L.J."/>
            <person name="Nunn H.S."/>
            <person name="Stevenson B.S."/>
            <person name="Bojanowski C.L."/>
            <person name="Crookes-Goodson W.J."/>
        </authorList>
    </citation>
    <scope>NUCLEOTIDE SEQUENCE [LARGE SCALE GENOMIC DNA]</scope>
    <source>
        <strain evidence="12 13">D216</strain>
    </source>
</reference>
<evidence type="ECO:0000256" key="1">
    <source>
        <dbReference type="ARBA" id="ARBA00004225"/>
    </source>
</evidence>
<proteinExistence type="inferred from homology"/>
<dbReference type="PROSITE" id="PS50920">
    <property type="entry name" value="SOLCAR"/>
    <property type="match status" value="3"/>
</dbReference>
<dbReference type="SUPFAM" id="SSF103506">
    <property type="entry name" value="Mitochondrial carrier"/>
    <property type="match status" value="1"/>
</dbReference>
<comment type="similarity">
    <text evidence="2">Belongs to the mitochondrial carrier (TC 2.A.29) family.</text>
</comment>
<keyword evidence="6" id="KW-0999">Mitochondrion inner membrane</keyword>
<dbReference type="InterPro" id="IPR018108">
    <property type="entry name" value="MCP_transmembrane"/>
</dbReference>
<keyword evidence="4 10" id="KW-0812">Transmembrane</keyword>
<feature type="compositionally biased region" description="Polar residues" evidence="11">
    <location>
        <begin position="281"/>
        <end position="300"/>
    </location>
</feature>
<evidence type="ECO:0000313" key="12">
    <source>
        <dbReference type="EMBL" id="TPX07867.1"/>
    </source>
</evidence>
<name>A0A507AL95_9PEZI</name>
<dbReference type="GO" id="GO:0031966">
    <property type="term" value="C:mitochondrial membrane"/>
    <property type="evidence" value="ECO:0007669"/>
    <property type="project" value="UniProtKB-SubCell"/>
</dbReference>
<dbReference type="InterPro" id="IPR050567">
    <property type="entry name" value="Mitochondrial_Carrier"/>
</dbReference>
<feature type="region of interest" description="Disordered" evidence="11">
    <location>
        <begin position="401"/>
        <end position="476"/>
    </location>
</feature>
<feature type="repeat" description="Solcar" evidence="10">
    <location>
        <begin position="583"/>
        <end position="690"/>
    </location>
</feature>
<evidence type="ECO:0000256" key="5">
    <source>
        <dbReference type="ARBA" id="ARBA00022737"/>
    </source>
</evidence>
<feature type="repeat" description="Solcar" evidence="10">
    <location>
        <begin position="474"/>
        <end position="556"/>
    </location>
</feature>
<keyword evidence="7" id="KW-1133">Transmembrane helix</keyword>
<comment type="caution">
    <text evidence="12">The sequence shown here is derived from an EMBL/GenBank/DDBJ whole genome shotgun (WGS) entry which is preliminary data.</text>
</comment>
<accession>A0A507AL95</accession>
<evidence type="ECO:0000256" key="7">
    <source>
        <dbReference type="ARBA" id="ARBA00022989"/>
    </source>
</evidence>
<gene>
    <name evidence="12" type="ORF">E0L32_010442</name>
</gene>
<evidence type="ECO:0000256" key="9">
    <source>
        <dbReference type="ARBA" id="ARBA00023136"/>
    </source>
</evidence>
<evidence type="ECO:0000256" key="10">
    <source>
        <dbReference type="PROSITE-ProRule" id="PRU00282"/>
    </source>
</evidence>
<keyword evidence="9 10" id="KW-0472">Membrane</keyword>
<protein>
    <recommendedName>
        <fullName evidence="14">Mitochondrial carrier protein</fullName>
    </recommendedName>
</protein>
<evidence type="ECO:0008006" key="14">
    <source>
        <dbReference type="Google" id="ProtNLM"/>
    </source>
</evidence>
<organism evidence="12 13">
    <name type="scientific">Thyridium curvatum</name>
    <dbReference type="NCBI Taxonomy" id="1093900"/>
    <lineage>
        <taxon>Eukaryota</taxon>
        <taxon>Fungi</taxon>
        <taxon>Dikarya</taxon>
        <taxon>Ascomycota</taxon>
        <taxon>Pezizomycotina</taxon>
        <taxon>Sordariomycetes</taxon>
        <taxon>Sordariomycetidae</taxon>
        <taxon>Thyridiales</taxon>
        <taxon>Thyridiaceae</taxon>
        <taxon>Thyridium</taxon>
    </lineage>
</organism>
<dbReference type="InterPro" id="IPR023395">
    <property type="entry name" value="MCP_dom_sf"/>
</dbReference>
<dbReference type="InParanoid" id="A0A507AL95"/>
<keyword evidence="5" id="KW-0677">Repeat</keyword>
<evidence type="ECO:0000256" key="2">
    <source>
        <dbReference type="ARBA" id="ARBA00006375"/>
    </source>
</evidence>
<evidence type="ECO:0000313" key="13">
    <source>
        <dbReference type="Proteomes" id="UP000319257"/>
    </source>
</evidence>
<evidence type="ECO:0000256" key="6">
    <source>
        <dbReference type="ARBA" id="ARBA00022792"/>
    </source>
</evidence>
<dbReference type="PANTHER" id="PTHR45624:SF9">
    <property type="entry name" value="CARRIER PROTEIN, PUTATIVE (AFU_ORTHOLOGUE AFUA_4G06390)-RELATED"/>
    <property type="match status" value="1"/>
</dbReference>
<feature type="region of interest" description="Disordered" evidence="11">
    <location>
        <begin position="279"/>
        <end position="341"/>
    </location>
</feature>
<dbReference type="OrthoDB" id="2382881at2759"/>
<feature type="compositionally biased region" description="Polar residues" evidence="11">
    <location>
        <begin position="438"/>
        <end position="461"/>
    </location>
</feature>
<dbReference type="GO" id="GO:0022857">
    <property type="term" value="F:transmembrane transporter activity"/>
    <property type="evidence" value="ECO:0007669"/>
    <property type="project" value="TreeGrafter"/>
</dbReference>
<feature type="region of interest" description="Disordered" evidence="11">
    <location>
        <begin position="368"/>
        <end position="388"/>
    </location>
</feature>
<evidence type="ECO:0000256" key="11">
    <source>
        <dbReference type="SAM" id="MobiDB-lite"/>
    </source>
</evidence>
<dbReference type="STRING" id="1093900.A0A507AL95"/>
<dbReference type="RefSeq" id="XP_030989578.1">
    <property type="nucleotide sequence ID" value="XM_031133060.1"/>
</dbReference>
<dbReference type="AlphaFoldDB" id="A0A507AL95"/>
<keyword evidence="3" id="KW-0813">Transport</keyword>
<dbReference type="GeneID" id="41977889"/>
<keyword evidence="8" id="KW-0496">Mitochondrion</keyword>
<comment type="subcellular location">
    <subcellularLocation>
        <location evidence="1">Mitochondrion membrane</location>
        <topology evidence="1">Multi-pass membrane protein</topology>
    </subcellularLocation>
</comment>
<evidence type="ECO:0000256" key="8">
    <source>
        <dbReference type="ARBA" id="ARBA00023128"/>
    </source>
</evidence>
<feature type="repeat" description="Solcar" evidence="10">
    <location>
        <begin position="701"/>
        <end position="784"/>
    </location>
</feature>
<dbReference type="EMBL" id="SKBQ01000084">
    <property type="protein sequence ID" value="TPX07867.1"/>
    <property type="molecule type" value="Genomic_DNA"/>
</dbReference>
<feature type="compositionally biased region" description="Polar residues" evidence="11">
    <location>
        <begin position="313"/>
        <end position="328"/>
    </location>
</feature>
<dbReference type="Pfam" id="PF00153">
    <property type="entry name" value="Mito_carr"/>
    <property type="match status" value="3"/>
</dbReference>
<evidence type="ECO:0000256" key="3">
    <source>
        <dbReference type="ARBA" id="ARBA00022448"/>
    </source>
</evidence>
<keyword evidence="13" id="KW-1185">Reference proteome</keyword>
<sequence>MLDSYCFIPELESSTWSVRRKAMAHALALAGTSCYFMNESTHGERHTPLAHQAQQTMSTEELIHAYRKLFRAGLRAVKFSKPARFVVRDQLRAAFREGNAKDFDPDRVKRTVWFLTLAGEGSRLEHKIVQNLVRTQYTRQTMATSTPWRLLAKRLDDKKVPTNPVQESAFAYYDMTIKMLNDSLGLCLRYSCAGAALLLAATNPYHYCLPPPPARLIAELCQASEPVMSHPIPRQLFLFTSPWFDFLLLPFCQAPLSLKTTSRQLQILFGSGKPPKLWGSDQPNLSATTPLRQSTHTPASSKGCHPSFFLSRRTPQPTVPAPQSTTTALGHDSTEHHQPSGGFIGNICTQRGFLMGPSPVVHATEPFVPRTSREGPAPRSGCSEEEEATLILPPLLRRAPSRATAAEPMPAEICEHQDGTPTIRLPSRRRPIMPPHGTSATELQQQESSSNKKSTTHDQNQSSSSSKPKPKRWVKRYRTEVSASASSVLSTVAAFPLDSVKTRMQTYKYNGFLDCVRQTYRTEKLRGFFRGVTAPMASVTLVRTVSFSIYQRSKYAYSDWLKKKFGVDVLNHVNTKGTYPNFWSISCFGAAGATAGACITVIACPFELTKLSAQVSVLLSEQTHCPDSKSHKVAASYQNKGTFKTMANIVKHRGFSGLYTGFGLHLRKACLRDSIGTGIYFMTYESGKQLLTTFGGDHAHSNPLAVLVAGGLCGIVSWAMIYPIDSAKSIYQRNALMYSKGQKVKPVKVEFFKKHMYRGLGVSMGRSCAVNAIFFSSFEFWKKHINALPDDA</sequence>
<dbReference type="CDD" id="cd20251">
    <property type="entry name" value="Complex1_LYR_SF"/>
    <property type="match status" value="1"/>
</dbReference>